<protein>
    <submittedName>
        <fullName evidence="1">Uncharacterized protein</fullName>
    </submittedName>
</protein>
<reference evidence="1" key="1">
    <citation type="submission" date="2020-05" db="EMBL/GenBank/DDBJ databases">
        <title>Large-scale comparative analyses of tick genomes elucidate their genetic diversity and vector capacities.</title>
        <authorList>
            <person name="Jia N."/>
            <person name="Wang J."/>
            <person name="Shi W."/>
            <person name="Du L."/>
            <person name="Sun Y."/>
            <person name="Zhan W."/>
            <person name="Jiang J."/>
            <person name="Wang Q."/>
            <person name="Zhang B."/>
            <person name="Ji P."/>
            <person name="Sakyi L.B."/>
            <person name="Cui X."/>
            <person name="Yuan T."/>
            <person name="Jiang B."/>
            <person name="Yang W."/>
            <person name="Lam T.T.-Y."/>
            <person name="Chang Q."/>
            <person name="Ding S."/>
            <person name="Wang X."/>
            <person name="Zhu J."/>
            <person name="Ruan X."/>
            <person name="Zhao L."/>
            <person name="Wei J."/>
            <person name="Que T."/>
            <person name="Du C."/>
            <person name="Cheng J."/>
            <person name="Dai P."/>
            <person name="Han X."/>
            <person name="Huang E."/>
            <person name="Gao Y."/>
            <person name="Liu J."/>
            <person name="Shao H."/>
            <person name="Ye R."/>
            <person name="Li L."/>
            <person name="Wei W."/>
            <person name="Wang X."/>
            <person name="Wang C."/>
            <person name="Yang T."/>
            <person name="Huo Q."/>
            <person name="Li W."/>
            <person name="Guo W."/>
            <person name="Chen H."/>
            <person name="Zhou L."/>
            <person name="Ni X."/>
            <person name="Tian J."/>
            <person name="Zhou Y."/>
            <person name="Sheng Y."/>
            <person name="Liu T."/>
            <person name="Pan Y."/>
            <person name="Xia L."/>
            <person name="Li J."/>
            <person name="Zhao F."/>
            <person name="Cao W."/>
        </authorList>
    </citation>
    <scope>NUCLEOTIDE SEQUENCE</scope>
    <source>
        <strain evidence="1">Dsil-2018</strain>
    </source>
</reference>
<evidence type="ECO:0000313" key="1">
    <source>
        <dbReference type="EMBL" id="KAH7973348.1"/>
    </source>
</evidence>
<comment type="caution">
    <text evidence="1">The sequence shown here is derived from an EMBL/GenBank/DDBJ whole genome shotgun (WGS) entry which is preliminary data.</text>
</comment>
<sequence>MEAHGVCQDGMHAAAETVSGNCGEPSRSVTHYIDDRVRHIRGVLARSGINFDRACTDGANGDCWLSASLTPWNKLLAPLCLELIELEPSKLCLRSINVDGRSHPGVDALYDGAYIFTWLPKQHACVQTICLEDNVLFQKPAYALKLALGESARLRHLRLKGGYSTPFSERDLSEGMKALTALESFEFRKLDIASHKLAIDIAFLLRRNGDHLAKVTFERNIFSQRSISTLLAALVKCKVLAELSFDHNDMNKANIAAMAVVIHSCKHLKKLALRYSFGGGGHIGPIAEALQCNASIVELKLHACQTSLAPLFKVLETNTTMRLLDLDSCTLSAASTTPLAEALRCNKALQSVALQHCSVVDSGAVALASAIVENVALETLDLLHNRVSIGGVTAFCQALRKNRTLRRVAIGPFGATNQQRRDLAHLLNQYECYGRITLSWADVDLAPLTIALALDSQSPLELDLGEACELSSSLVCALFETLASNAVVRVLRFEARHYEPLKAEALCKALISNQSIKILELQMGINSFEGSMLVDVSKALLVNTSVTELIIHTREIGLRASKAFAKMLTQNRTLTTIELYCRHFETKRLEMISRGMIENRVVTSFTFGNPLPRNRSTFRLHEALRRNMMLLNMAVKFVMQTNVTKCCARAFEMLHGTSSLVSQISKVSGKPEQDVMAAVDAADKYIHSHYLYLTGVVRSSVKCYPSTQTQADALNDYCWQAIAEFLKVSDVLDE</sequence>
<name>A0ACB8DLT3_DERSI</name>
<dbReference type="EMBL" id="CM023479">
    <property type="protein sequence ID" value="KAH7973348.1"/>
    <property type="molecule type" value="Genomic_DNA"/>
</dbReference>
<proteinExistence type="predicted"/>
<dbReference type="Proteomes" id="UP000821865">
    <property type="component" value="Chromosome 10"/>
</dbReference>
<gene>
    <name evidence="1" type="ORF">HPB49_000015</name>
</gene>
<evidence type="ECO:0000313" key="2">
    <source>
        <dbReference type="Proteomes" id="UP000821865"/>
    </source>
</evidence>
<keyword evidence="2" id="KW-1185">Reference proteome</keyword>
<organism evidence="1 2">
    <name type="scientific">Dermacentor silvarum</name>
    <name type="common">Tick</name>
    <dbReference type="NCBI Taxonomy" id="543639"/>
    <lineage>
        <taxon>Eukaryota</taxon>
        <taxon>Metazoa</taxon>
        <taxon>Ecdysozoa</taxon>
        <taxon>Arthropoda</taxon>
        <taxon>Chelicerata</taxon>
        <taxon>Arachnida</taxon>
        <taxon>Acari</taxon>
        <taxon>Parasitiformes</taxon>
        <taxon>Ixodida</taxon>
        <taxon>Ixodoidea</taxon>
        <taxon>Ixodidae</taxon>
        <taxon>Rhipicephalinae</taxon>
        <taxon>Dermacentor</taxon>
    </lineage>
</organism>
<accession>A0ACB8DLT3</accession>